<evidence type="ECO:0000256" key="3">
    <source>
        <dbReference type="ARBA" id="ARBA00012572"/>
    </source>
</evidence>
<dbReference type="InterPro" id="IPR044643">
    <property type="entry name" value="TrpF_fam"/>
</dbReference>
<gene>
    <name evidence="9" type="primary">trpF</name>
    <name evidence="11" type="ORF">U1T56_09075</name>
</gene>
<dbReference type="InterPro" id="IPR011060">
    <property type="entry name" value="RibuloseP-bd_barrel"/>
</dbReference>
<evidence type="ECO:0000256" key="2">
    <source>
        <dbReference type="ARBA" id="ARBA00004664"/>
    </source>
</evidence>
<evidence type="ECO:0000256" key="5">
    <source>
        <dbReference type="ARBA" id="ARBA00022605"/>
    </source>
</evidence>
<evidence type="ECO:0000256" key="8">
    <source>
        <dbReference type="ARBA" id="ARBA00023235"/>
    </source>
</evidence>
<keyword evidence="7 9" id="KW-0057">Aromatic amino acid biosynthesis</keyword>
<dbReference type="InterPro" id="IPR013785">
    <property type="entry name" value="Aldolase_TIM"/>
</dbReference>
<evidence type="ECO:0000313" key="11">
    <source>
        <dbReference type="EMBL" id="MEK0083305.1"/>
    </source>
</evidence>
<evidence type="ECO:0000313" key="12">
    <source>
        <dbReference type="Proteomes" id="UP001375743"/>
    </source>
</evidence>
<sequence length="219" mass="23281">MALKVKVCGLKEPARIEQAAALGAAYVGLVFYPPSPRYVDPARARELVLHVPAGVETVGVLVDATDAEIDAILQTVPLDILQLHGYETPERVEAIALRSGCRVMKAIRVEEAADLEQVPAYIEAADMILFDAKPPRDAGWPGGHGLPFDWRLLRGLGLGKPWALAGGLHAGNLETAVTLTGAPIIDVSSGVEAKPGVKDPEKLEAFFAAVRRIADRAAP</sequence>
<evidence type="ECO:0000256" key="7">
    <source>
        <dbReference type="ARBA" id="ARBA00023141"/>
    </source>
</evidence>
<dbReference type="HAMAP" id="MF_00135">
    <property type="entry name" value="PRAI"/>
    <property type="match status" value="1"/>
</dbReference>
<protein>
    <recommendedName>
        <fullName evidence="4 9">N-(5'-phosphoribosyl)anthranilate isomerase</fullName>
        <shortName evidence="9">PRAI</shortName>
        <ecNumber evidence="3 9">5.3.1.24</ecNumber>
    </recommendedName>
</protein>
<dbReference type="InterPro" id="IPR001240">
    <property type="entry name" value="PRAI_dom"/>
</dbReference>
<accession>A0ABU8XQ04</accession>
<organism evidence="11 12">
    <name type="scientific">Benzoatithermus flavus</name>
    <dbReference type="NCBI Taxonomy" id="3108223"/>
    <lineage>
        <taxon>Bacteria</taxon>
        <taxon>Pseudomonadati</taxon>
        <taxon>Pseudomonadota</taxon>
        <taxon>Alphaproteobacteria</taxon>
        <taxon>Geminicoccales</taxon>
        <taxon>Geminicoccaceae</taxon>
        <taxon>Benzoatithermus</taxon>
    </lineage>
</organism>
<dbReference type="PANTHER" id="PTHR42894:SF1">
    <property type="entry name" value="N-(5'-PHOSPHORIBOSYL)ANTHRANILATE ISOMERASE"/>
    <property type="match status" value="1"/>
</dbReference>
<evidence type="ECO:0000256" key="6">
    <source>
        <dbReference type="ARBA" id="ARBA00022822"/>
    </source>
</evidence>
<keyword evidence="12" id="KW-1185">Reference proteome</keyword>
<keyword evidence="6 9" id="KW-0822">Tryptophan biosynthesis</keyword>
<comment type="catalytic activity">
    <reaction evidence="1 9">
        <text>N-(5-phospho-beta-D-ribosyl)anthranilate = 1-(2-carboxyphenylamino)-1-deoxy-D-ribulose 5-phosphate</text>
        <dbReference type="Rhea" id="RHEA:21540"/>
        <dbReference type="ChEBI" id="CHEBI:18277"/>
        <dbReference type="ChEBI" id="CHEBI:58613"/>
        <dbReference type="EC" id="5.3.1.24"/>
    </reaction>
</comment>
<proteinExistence type="inferred from homology"/>
<dbReference type="PANTHER" id="PTHR42894">
    <property type="entry name" value="N-(5'-PHOSPHORIBOSYL)ANTHRANILATE ISOMERASE"/>
    <property type="match status" value="1"/>
</dbReference>
<dbReference type="RefSeq" id="WP_418159148.1">
    <property type="nucleotide sequence ID" value="NZ_JBBLZC010000007.1"/>
</dbReference>
<dbReference type="EC" id="5.3.1.24" evidence="3 9"/>
<evidence type="ECO:0000256" key="4">
    <source>
        <dbReference type="ARBA" id="ARBA00022272"/>
    </source>
</evidence>
<reference evidence="11 12" key="1">
    <citation type="submission" date="2024-01" db="EMBL/GenBank/DDBJ databases">
        <title>Multi-omics insights into the function and evolution of sodium benzoate biodegradation pathways in Benzoatithermus flavus gen. nov., sp. nov. from hot spring.</title>
        <authorList>
            <person name="Hu C.-J."/>
            <person name="Li W.-J."/>
        </authorList>
    </citation>
    <scope>NUCLEOTIDE SEQUENCE [LARGE SCALE GENOMIC DNA]</scope>
    <source>
        <strain evidence="11 12">SYSU G07066</strain>
    </source>
</reference>
<comment type="pathway">
    <text evidence="2 9">Amino-acid biosynthesis; L-tryptophan biosynthesis; L-tryptophan from chorismate: step 3/5.</text>
</comment>
<dbReference type="Pfam" id="PF00697">
    <property type="entry name" value="PRAI"/>
    <property type="match status" value="1"/>
</dbReference>
<comment type="caution">
    <text evidence="11">The sequence shown here is derived from an EMBL/GenBank/DDBJ whole genome shotgun (WGS) entry which is preliminary data.</text>
</comment>
<dbReference type="Gene3D" id="3.20.20.70">
    <property type="entry name" value="Aldolase class I"/>
    <property type="match status" value="1"/>
</dbReference>
<dbReference type="CDD" id="cd00405">
    <property type="entry name" value="PRAI"/>
    <property type="match status" value="1"/>
</dbReference>
<dbReference type="NCBIfam" id="NF002295">
    <property type="entry name" value="PRK01222.1-1"/>
    <property type="match status" value="1"/>
</dbReference>
<dbReference type="Proteomes" id="UP001375743">
    <property type="component" value="Unassembled WGS sequence"/>
</dbReference>
<keyword evidence="8 9" id="KW-0413">Isomerase</keyword>
<evidence type="ECO:0000256" key="1">
    <source>
        <dbReference type="ARBA" id="ARBA00001164"/>
    </source>
</evidence>
<dbReference type="SUPFAM" id="SSF51366">
    <property type="entry name" value="Ribulose-phoshate binding barrel"/>
    <property type="match status" value="1"/>
</dbReference>
<evidence type="ECO:0000259" key="10">
    <source>
        <dbReference type="Pfam" id="PF00697"/>
    </source>
</evidence>
<feature type="domain" description="N-(5'phosphoribosyl) anthranilate isomerase (PRAI)" evidence="10">
    <location>
        <begin position="5"/>
        <end position="208"/>
    </location>
</feature>
<name>A0ABU8XQ04_9PROT</name>
<keyword evidence="5 9" id="KW-0028">Amino-acid biosynthesis</keyword>
<evidence type="ECO:0000256" key="9">
    <source>
        <dbReference type="HAMAP-Rule" id="MF_00135"/>
    </source>
</evidence>
<comment type="similarity">
    <text evidence="9">Belongs to the TrpF family.</text>
</comment>
<dbReference type="GO" id="GO:0004640">
    <property type="term" value="F:phosphoribosylanthranilate isomerase activity"/>
    <property type="evidence" value="ECO:0007669"/>
    <property type="project" value="UniProtKB-EC"/>
</dbReference>
<dbReference type="EMBL" id="JBBLZC010000007">
    <property type="protein sequence ID" value="MEK0083305.1"/>
    <property type="molecule type" value="Genomic_DNA"/>
</dbReference>